<reference evidence="3" key="1">
    <citation type="journal article" date="2020" name="Microbiol. Resour. Announc.">
        <title>Complete Genome Sequence of Novel Psychrotolerant Legionella Strain TUM19329, Isolated from Antarctic Lake Sediment.</title>
        <authorList>
            <person name="Shimada S."/>
            <person name="Nakai R."/>
            <person name="Aoki K."/>
            <person name="Shimoeda N."/>
            <person name="Ohno G."/>
            <person name="Miyazaki Y."/>
            <person name="Kudoh S."/>
            <person name="Imura S."/>
            <person name="Watanabe K."/>
            <person name="Ishii Y."/>
            <person name="Tateda K."/>
        </authorList>
    </citation>
    <scope>NUCLEOTIDE SEQUENCE [LARGE SCALE GENOMIC DNA]</scope>
    <source>
        <strain evidence="3">TUM19329</strain>
    </source>
</reference>
<evidence type="ECO:0000313" key="4">
    <source>
        <dbReference type="Proteomes" id="UP000502894"/>
    </source>
</evidence>
<dbReference type="Proteomes" id="UP000502894">
    <property type="component" value="Chromosome"/>
</dbReference>
<evidence type="ECO:0000259" key="1">
    <source>
        <dbReference type="Pfam" id="PF18534"/>
    </source>
</evidence>
<dbReference type="InterPro" id="IPR041321">
    <property type="entry name" value="Lpg0393_HBD"/>
</dbReference>
<evidence type="ECO:0000259" key="2">
    <source>
        <dbReference type="Pfam" id="PF22035"/>
    </source>
</evidence>
<proteinExistence type="predicted"/>
<feature type="domain" description="Lpg0393-like VPS9-like" evidence="2">
    <location>
        <begin position="4"/>
        <end position="154"/>
    </location>
</feature>
<dbReference type="InterPro" id="IPR054178">
    <property type="entry name" value="Lpg0393-like_VPS9"/>
</dbReference>
<dbReference type="Pfam" id="PF22035">
    <property type="entry name" value="Lpg0393_VPS9"/>
    <property type="match status" value="1"/>
</dbReference>
<dbReference type="RefSeq" id="WP_173236063.1">
    <property type="nucleotide sequence ID" value="NZ_AP022839.1"/>
</dbReference>
<gene>
    <name evidence="3" type="ORF">TUM19329_04370</name>
</gene>
<sequence length="289" mass="33099">MLSSTKEYVQALREGKYLLFLEWPQFIAELYKDGDNPQDADDTINLLVFEWLNNGFCYEDAKKIALLFAVSDHSSRPLKNNLSYAITAIAIAVFQCMLYQDNNLQGHFLSNEEKSRAEIIKLMNSPIAYSHESTLVNLDDLTFQHLLAKQQAIFFSWVESMPSKEIEVARSLISSLANLRYLVEEYSTQLELSEICDELKSSRLSVAKRLAQYLNGQSELSATVTAEIKLYVDKIMNMQPTDFEKQYLLTLSPQSFDKTWRMITSIGISFFKIIQPMSPTIIPIESARL</sequence>
<name>A0A6F8T261_9GAMM</name>
<protein>
    <submittedName>
        <fullName evidence="3">Uncharacterized protein</fullName>
    </submittedName>
</protein>
<dbReference type="Pfam" id="PF18534">
    <property type="entry name" value="HBD"/>
    <property type="match status" value="1"/>
</dbReference>
<accession>A0A6F8T261</accession>
<dbReference type="KEGG" id="lant:TUM19329_04370"/>
<organism evidence="3 4">
    <name type="scientific">Legionella antarctica</name>
    <dbReference type="NCBI Taxonomy" id="2708020"/>
    <lineage>
        <taxon>Bacteria</taxon>
        <taxon>Pseudomonadati</taxon>
        <taxon>Pseudomonadota</taxon>
        <taxon>Gammaproteobacteria</taxon>
        <taxon>Legionellales</taxon>
        <taxon>Legionellaceae</taxon>
        <taxon>Legionella</taxon>
    </lineage>
</organism>
<dbReference type="EMBL" id="AP022839">
    <property type="protein sequence ID" value="BCA94076.1"/>
    <property type="molecule type" value="Genomic_DNA"/>
</dbReference>
<dbReference type="AlphaFoldDB" id="A0A6F8T261"/>
<evidence type="ECO:0000313" key="3">
    <source>
        <dbReference type="EMBL" id="BCA94076.1"/>
    </source>
</evidence>
<feature type="domain" description="Lpg0393 helical bundle" evidence="1">
    <location>
        <begin position="178"/>
        <end position="256"/>
    </location>
</feature>
<keyword evidence="4" id="KW-1185">Reference proteome</keyword>